<evidence type="ECO:0000313" key="23">
    <source>
        <dbReference type="EMBL" id="CAF0838648.1"/>
    </source>
</evidence>
<evidence type="ECO:0000256" key="4">
    <source>
        <dbReference type="ARBA" id="ARBA00005082"/>
    </source>
</evidence>
<comment type="function">
    <text evidence="18">Folate-dependent enzyme, that displays both transferase and deaminase activity. Serves to channel one-carbon units from formiminoglutamate to the folate pool.</text>
</comment>
<gene>
    <name evidence="23" type="ORF">EDS130_LOCUS6716</name>
</gene>
<comment type="similarity">
    <text evidence="6">In the C-terminal section; belongs to the cyclodeaminase/cyclohydrolase family.</text>
</comment>
<reference evidence="23" key="1">
    <citation type="submission" date="2021-02" db="EMBL/GenBank/DDBJ databases">
        <authorList>
            <person name="Nowell W R."/>
        </authorList>
    </citation>
    <scope>NUCLEOTIDE SEQUENCE</scope>
</reference>
<dbReference type="InterPro" id="IPR037070">
    <property type="entry name" value="Formiminotransferase_C_sf"/>
</dbReference>
<evidence type="ECO:0000256" key="8">
    <source>
        <dbReference type="ARBA" id="ARBA00012998"/>
    </source>
</evidence>
<comment type="subcellular location">
    <subcellularLocation>
        <location evidence="2">Cytoplasm</location>
        <location evidence="2">Cytoskeleton</location>
        <location evidence="2">Microtubule organizing center</location>
        <location evidence="2">Centrosome</location>
        <location evidence="2">Centriole</location>
    </subcellularLocation>
    <subcellularLocation>
        <location evidence="3">Golgi apparatus</location>
    </subcellularLocation>
</comment>
<proteinExistence type="inferred from homology"/>
<dbReference type="InterPro" id="IPR022384">
    <property type="entry name" value="FormiminoTrfase_cat_dom_sf"/>
</dbReference>
<keyword evidence="15" id="KW-0206">Cytoskeleton</keyword>
<evidence type="ECO:0000256" key="1">
    <source>
        <dbReference type="ARBA" id="ARBA00002680"/>
    </source>
</evidence>
<evidence type="ECO:0000256" key="12">
    <source>
        <dbReference type="ARBA" id="ARBA00022808"/>
    </source>
</evidence>
<dbReference type="SUPFAM" id="SSF55116">
    <property type="entry name" value="Formiminotransferase domain of formiminotransferase-cyclodeaminase"/>
    <property type="match status" value="2"/>
</dbReference>
<evidence type="ECO:0000256" key="7">
    <source>
        <dbReference type="ARBA" id="ARBA00012252"/>
    </source>
</evidence>
<comment type="similarity">
    <text evidence="5">In the N-terminal section; belongs to the formiminotransferase family.</text>
</comment>
<dbReference type="EC" id="2.1.2.5" evidence="7"/>
<comment type="pathway">
    <text evidence="4">Amino-acid degradation; L-histidine degradation into L-glutamate; L-glutamate from N-formimidoyl-L-glutamate (transferase route): step 1/1.</text>
</comment>
<keyword evidence="10" id="KW-0963">Cytoplasm</keyword>
<dbReference type="UniPathway" id="UPA00379">
    <property type="reaction ID" value="UER00555"/>
</dbReference>
<evidence type="ECO:0000259" key="21">
    <source>
        <dbReference type="SMART" id="SM01221"/>
    </source>
</evidence>
<dbReference type="NCBIfam" id="TIGR02024">
    <property type="entry name" value="FtcD"/>
    <property type="match status" value="1"/>
</dbReference>
<dbReference type="GO" id="GO:0030412">
    <property type="term" value="F:formimidoyltetrahydrofolate cyclodeaminase activity"/>
    <property type="evidence" value="ECO:0007669"/>
    <property type="project" value="UniProtKB-EC"/>
</dbReference>
<dbReference type="InterPro" id="IPR012886">
    <property type="entry name" value="Formiminotransferase_N"/>
</dbReference>
<dbReference type="SMART" id="SM01221">
    <property type="entry name" value="FTCD"/>
    <property type="match status" value="1"/>
</dbReference>
<dbReference type="EC" id="4.3.1.4" evidence="8"/>
<evidence type="ECO:0000256" key="18">
    <source>
        <dbReference type="ARBA" id="ARBA00025506"/>
    </source>
</evidence>
<feature type="domain" description="Formiminotransferase C-terminal subdomain" evidence="21">
    <location>
        <begin position="181"/>
        <end position="325"/>
    </location>
</feature>
<dbReference type="SMART" id="SM01222">
    <property type="entry name" value="FTCD_N"/>
    <property type="match status" value="1"/>
</dbReference>
<dbReference type="GO" id="GO:0005542">
    <property type="term" value="F:folic acid binding"/>
    <property type="evidence" value="ECO:0007669"/>
    <property type="project" value="UniProtKB-KW"/>
</dbReference>
<dbReference type="SUPFAM" id="SSF101262">
    <property type="entry name" value="Methenyltetrahydrofolate cyclohydrolase-like"/>
    <property type="match status" value="1"/>
</dbReference>
<dbReference type="PANTHER" id="PTHR12234">
    <property type="entry name" value="FORMIMINOTRANSFERASE-CYCLODEAMINASE"/>
    <property type="match status" value="1"/>
</dbReference>
<dbReference type="GO" id="GO:0019556">
    <property type="term" value="P:L-histidine catabolic process to glutamate and formamide"/>
    <property type="evidence" value="ECO:0007669"/>
    <property type="project" value="UniProtKB-UniPathway"/>
</dbReference>
<evidence type="ECO:0000256" key="19">
    <source>
        <dbReference type="ARBA" id="ARBA00025915"/>
    </source>
</evidence>
<evidence type="ECO:0000256" key="13">
    <source>
        <dbReference type="ARBA" id="ARBA00022954"/>
    </source>
</evidence>
<evidence type="ECO:0000256" key="2">
    <source>
        <dbReference type="ARBA" id="ARBA00004114"/>
    </source>
</evidence>
<evidence type="ECO:0000256" key="14">
    <source>
        <dbReference type="ARBA" id="ARBA00023034"/>
    </source>
</evidence>
<name>A0A813VDG4_ADIRI</name>
<evidence type="ECO:0000313" key="24">
    <source>
        <dbReference type="Proteomes" id="UP000663852"/>
    </source>
</evidence>
<comment type="caution">
    <text evidence="23">The sequence shown here is derived from an EMBL/GenBank/DDBJ whole genome shotgun (WGS) entry which is preliminary data.</text>
</comment>
<dbReference type="OrthoDB" id="48036at2759"/>
<feature type="domain" description="Formiminotransferase N-terminal subdomain" evidence="22">
    <location>
        <begin position="3"/>
        <end position="180"/>
    </location>
</feature>
<accession>A0A813VDG4</accession>
<dbReference type="GO" id="GO:0019557">
    <property type="term" value="P:L-histidine catabolic process to glutamate and formate"/>
    <property type="evidence" value="ECO:0007669"/>
    <property type="project" value="UniProtKB-UniPathway"/>
</dbReference>
<evidence type="ECO:0000256" key="5">
    <source>
        <dbReference type="ARBA" id="ARBA00008297"/>
    </source>
</evidence>
<evidence type="ECO:0000256" key="16">
    <source>
        <dbReference type="ARBA" id="ARBA00023239"/>
    </source>
</evidence>
<dbReference type="EMBL" id="CAJNOJ010000020">
    <property type="protein sequence ID" value="CAF0838648.1"/>
    <property type="molecule type" value="Genomic_DNA"/>
</dbReference>
<dbReference type="Pfam" id="PF04961">
    <property type="entry name" value="FTCD_C"/>
    <property type="match status" value="1"/>
</dbReference>
<keyword evidence="17" id="KW-0511">Multifunctional enzyme</keyword>
<dbReference type="Pfam" id="PF07837">
    <property type="entry name" value="FTCD_N"/>
    <property type="match status" value="1"/>
</dbReference>
<dbReference type="InterPro" id="IPR013802">
    <property type="entry name" value="Formiminotransferase_C"/>
</dbReference>
<evidence type="ECO:0000256" key="17">
    <source>
        <dbReference type="ARBA" id="ARBA00023268"/>
    </source>
</evidence>
<dbReference type="Gene3D" id="1.20.120.680">
    <property type="entry name" value="Formiminotetrahydrofolate cyclodeaminase monomer, up-and-down helical bundle"/>
    <property type="match status" value="1"/>
</dbReference>
<evidence type="ECO:0000256" key="10">
    <source>
        <dbReference type="ARBA" id="ARBA00022490"/>
    </source>
</evidence>
<dbReference type="AlphaFoldDB" id="A0A813VDG4"/>
<dbReference type="InterPro" id="IPR036178">
    <property type="entry name" value="Formintransfe-cycloase-like_sf"/>
</dbReference>
<dbReference type="Gene3D" id="3.30.990.10">
    <property type="entry name" value="Formiminotransferase, N-terminal subdomain"/>
    <property type="match status" value="1"/>
</dbReference>
<evidence type="ECO:0000256" key="9">
    <source>
        <dbReference type="ARBA" id="ARBA00017787"/>
    </source>
</evidence>
<organism evidence="23 24">
    <name type="scientific">Adineta ricciae</name>
    <name type="common">Rotifer</name>
    <dbReference type="NCBI Taxonomy" id="249248"/>
    <lineage>
        <taxon>Eukaryota</taxon>
        <taxon>Metazoa</taxon>
        <taxon>Spiralia</taxon>
        <taxon>Gnathifera</taxon>
        <taxon>Rotifera</taxon>
        <taxon>Eurotatoria</taxon>
        <taxon>Bdelloidea</taxon>
        <taxon>Adinetida</taxon>
        <taxon>Adinetidae</taxon>
        <taxon>Adineta</taxon>
    </lineage>
</organism>
<evidence type="ECO:0000256" key="11">
    <source>
        <dbReference type="ARBA" id="ARBA00022679"/>
    </source>
</evidence>
<keyword evidence="12" id="KW-0369">Histidine metabolism</keyword>
<dbReference type="InterPro" id="IPR037064">
    <property type="entry name" value="Formiminotransferase_N_sf"/>
</dbReference>
<dbReference type="InterPro" id="IPR007044">
    <property type="entry name" value="Cyclodeamin/CycHdrlase"/>
</dbReference>
<evidence type="ECO:0000256" key="6">
    <source>
        <dbReference type="ARBA" id="ARBA00010825"/>
    </source>
</evidence>
<evidence type="ECO:0000259" key="22">
    <source>
        <dbReference type="SMART" id="SM01222"/>
    </source>
</evidence>
<evidence type="ECO:0000256" key="3">
    <source>
        <dbReference type="ARBA" id="ARBA00004555"/>
    </source>
</evidence>
<dbReference type="FunFam" id="3.30.990.10:FF:000001">
    <property type="entry name" value="Formimidoyltransferase cyclodeaminase"/>
    <property type="match status" value="1"/>
</dbReference>
<dbReference type="Gene3D" id="3.30.70.670">
    <property type="entry name" value="Formiminotransferase, C-terminal subdomain"/>
    <property type="match status" value="1"/>
</dbReference>
<evidence type="ECO:0000256" key="20">
    <source>
        <dbReference type="ARBA" id="ARBA00030029"/>
    </source>
</evidence>
<keyword evidence="16" id="KW-0456">Lyase</keyword>
<comment type="subunit">
    <text evidence="19">Homooctamer, including four polyglutamate binding sites. The subunits are arranged as a tetramer of dimers, and form a planar ring-shaped structure.</text>
</comment>
<dbReference type="GO" id="GO:0030409">
    <property type="term" value="F:glutamate formimidoyltransferase activity"/>
    <property type="evidence" value="ECO:0007669"/>
    <property type="project" value="UniProtKB-EC"/>
</dbReference>
<dbReference type="InterPro" id="IPR051623">
    <property type="entry name" value="FTCD"/>
</dbReference>
<dbReference type="GO" id="GO:0005794">
    <property type="term" value="C:Golgi apparatus"/>
    <property type="evidence" value="ECO:0007669"/>
    <property type="project" value="UniProtKB-SubCell"/>
</dbReference>
<protein>
    <recommendedName>
        <fullName evidence="9">Formimidoyltransferase-cyclodeaminase</fullName>
        <ecNumber evidence="7">2.1.2.5</ecNumber>
        <ecNumber evidence="8">4.3.1.4</ecNumber>
    </recommendedName>
    <alternativeName>
        <fullName evidence="20">Formiminotransferase-cyclodeaminase</fullName>
    </alternativeName>
</protein>
<sequence>MKRVIECVPNFSEGQRKDVIDAIAHAVATIPGVSLLDVDFGIATNRTIYTFVGHPQGVVEAALAAARVAHNLIDMTKHVGEHPRIGAMDVVPFVPVRNATMADCIALAREFAVRLALELHIPVYLYGEAQEKEYRKDLAQIREGEYEGLAHKIRQQEWEPDFGPSEFVPSWGATCVGARKSLIAFNINILGTREQAYRIAMNLGQERRDIDEPGKLKCVRGLGWWSSEGNLAQVSLNLTDFEITNIHVAYEQCVQEAELLNLGVCGSQIIGIVPLKSLLLAADYFIRKENLFVLEEDQKIRLVIQRLGLNSITPFSPKDRIIEYIIREREGQEDSLTSMELKDLIKHVSARNLIPGGGCVTSLVATFGTALSTMCASLTYGMRKYEPVENEIRALTVLFHTAISTLMKTLDEDTNAFNSFLMVQKMAEISVEEKRFKRLTEKHCLQNCLDISLDIAQQVNQLWEPLRKLALLFNIQTKADFLMAIKCLETAVYGACKRLEFLSSSLLDNNNDTSDSQVITIRNTYLETAKTLLDDAQRESQSILTFVEERYF</sequence>
<dbReference type="InterPro" id="IPR004227">
    <property type="entry name" value="Formiminotransferase_cat"/>
</dbReference>
<dbReference type="Pfam" id="PF02971">
    <property type="entry name" value="FTCD"/>
    <property type="match status" value="1"/>
</dbReference>
<keyword evidence="13" id="KW-0290">Folate-binding</keyword>
<keyword evidence="14" id="KW-0333">Golgi apparatus</keyword>
<evidence type="ECO:0000256" key="15">
    <source>
        <dbReference type="ARBA" id="ARBA00023212"/>
    </source>
</evidence>
<dbReference type="GO" id="GO:0005814">
    <property type="term" value="C:centriole"/>
    <property type="evidence" value="ECO:0007669"/>
    <property type="project" value="UniProtKB-SubCell"/>
</dbReference>
<dbReference type="PANTHER" id="PTHR12234:SF0">
    <property type="entry name" value="FORMIMIDOYLTRANSFERASE-CYCLODEAMINASE"/>
    <property type="match status" value="1"/>
</dbReference>
<dbReference type="Proteomes" id="UP000663852">
    <property type="component" value="Unassembled WGS sequence"/>
</dbReference>
<comment type="function">
    <text evidence="1">Binds and promotes bundling of vimentin filaments originating from the Golgi.</text>
</comment>
<keyword evidence="11" id="KW-0808">Transferase</keyword>